<feature type="compositionally biased region" description="Low complexity" evidence="1">
    <location>
        <begin position="1"/>
        <end position="10"/>
    </location>
</feature>
<evidence type="ECO:0000256" key="1">
    <source>
        <dbReference type="SAM" id="MobiDB-lite"/>
    </source>
</evidence>
<organism evidence="2 5">
    <name type="scientific">Perkinsus olseni</name>
    <name type="common">Perkinsus atlanticus</name>
    <dbReference type="NCBI Taxonomy" id="32597"/>
    <lineage>
        <taxon>Eukaryota</taxon>
        <taxon>Sar</taxon>
        <taxon>Alveolata</taxon>
        <taxon>Perkinsozoa</taxon>
        <taxon>Perkinsea</taxon>
        <taxon>Perkinsida</taxon>
        <taxon>Perkinsidae</taxon>
        <taxon>Perkinsus</taxon>
    </lineage>
</organism>
<dbReference type="AlphaFoldDB" id="A0A7J6SEG4"/>
<evidence type="ECO:0000313" key="4">
    <source>
        <dbReference type="Proteomes" id="UP000553632"/>
    </source>
</evidence>
<reference evidence="4 5" key="1">
    <citation type="submission" date="2020-04" db="EMBL/GenBank/DDBJ databases">
        <title>Perkinsus olseni comparative genomics.</title>
        <authorList>
            <person name="Bogema D.R."/>
        </authorList>
    </citation>
    <scope>NUCLEOTIDE SEQUENCE [LARGE SCALE GENOMIC DNA]</scope>
    <source>
        <strain evidence="2">ATCC PRA-205</strain>
        <strain evidence="3 4">ATCC PRA-207</strain>
    </source>
</reference>
<keyword evidence="4" id="KW-1185">Reference proteome</keyword>
<dbReference type="EMBL" id="JABANM010015393">
    <property type="protein sequence ID" value="KAF4731151.1"/>
    <property type="molecule type" value="Genomic_DNA"/>
</dbReference>
<comment type="caution">
    <text evidence="2">The sequence shown here is derived from an EMBL/GenBank/DDBJ whole genome shotgun (WGS) entry which is preliminary data.</text>
</comment>
<evidence type="ECO:0000313" key="2">
    <source>
        <dbReference type="EMBL" id="KAF4731151.1"/>
    </source>
</evidence>
<feature type="compositionally biased region" description="Low complexity" evidence="1">
    <location>
        <begin position="71"/>
        <end position="81"/>
    </location>
</feature>
<feature type="region of interest" description="Disordered" evidence="1">
    <location>
        <begin position="71"/>
        <end position="98"/>
    </location>
</feature>
<evidence type="ECO:0000313" key="5">
    <source>
        <dbReference type="Proteomes" id="UP000574390"/>
    </source>
</evidence>
<sequence length="622" mass="67042">MAAVTSSSDDVVVEENGTQRDSSQLSESSPIMVDIPFGLSGWGPQIPIGIYVTLEGTSWSAWCLVGTATPAATTASPGSGSEASRVTSENSGSGGVGDDLGGGKAIVADLVSWLSILKEDTSRQLKEIHAKVSVLQDHVLELRSSNDDCHEKITRLEDDHGEILGSLGAADSKTAAIDARLARLESAVAELAAHPGDENELREEWLLTLAEEKMSRRLDDLALPRQLEEIRDRQKAAEGSIRKSMEASDMYAEASLPSEQCNKATAGVQRELSRLKRLMEESVISERLLITLEVQRLVIHVRSAYSLWRLPLPFGYTKYSMAGALPPAGEAGQLARSLSSSVCSSEDMHRTARSLLSSPGLTRLIDNATAKHVKSTMERCRLEEEMSATEIKRAVKVIDHKVAVVSRKVDQSCRAADALQASMHDEQALMMLKMREVIEASSKPTSIAREVENRVQSSMRKVHQEMAAVQVKVCQLQQDLNGVRNSCDAETRGDLAERLKTIEKTIVSLQRSAAVQDRYFVDTPQSGPSITPLCPDEQLSCPVTARLTAAGGEGRRDDSGPSSSPRSTEGAGIRPLHTTLGPAPTGADWAANWTTSASGNSPQGRIPQLFLKQAEGNPSSSA</sequence>
<feature type="region of interest" description="Disordered" evidence="1">
    <location>
        <begin position="1"/>
        <end position="27"/>
    </location>
</feature>
<dbReference type="Proteomes" id="UP000553632">
    <property type="component" value="Unassembled WGS sequence"/>
</dbReference>
<accession>A0A7J6SEG4</accession>
<gene>
    <name evidence="2" type="ORF">FOZ62_009002</name>
    <name evidence="3" type="ORF">FOZ63_027543</name>
</gene>
<protein>
    <submittedName>
        <fullName evidence="2">Uncharacterized protein</fullName>
    </submittedName>
</protein>
<proteinExistence type="predicted"/>
<dbReference type="EMBL" id="JABANO010009293">
    <property type="protein sequence ID" value="KAF4747119.1"/>
    <property type="molecule type" value="Genomic_DNA"/>
</dbReference>
<feature type="region of interest" description="Disordered" evidence="1">
    <location>
        <begin position="549"/>
        <end position="622"/>
    </location>
</feature>
<dbReference type="Proteomes" id="UP000574390">
    <property type="component" value="Unassembled WGS sequence"/>
</dbReference>
<feature type="compositionally biased region" description="Low complexity" evidence="1">
    <location>
        <begin position="560"/>
        <end position="570"/>
    </location>
</feature>
<feature type="compositionally biased region" description="Polar residues" evidence="1">
    <location>
        <begin position="592"/>
        <end position="603"/>
    </location>
</feature>
<name>A0A7J6SEG4_PEROL</name>
<evidence type="ECO:0000313" key="3">
    <source>
        <dbReference type="EMBL" id="KAF4747119.1"/>
    </source>
</evidence>